<organism evidence="3 4">
    <name type="scientific">Polarella glacialis</name>
    <name type="common">Dinoflagellate</name>
    <dbReference type="NCBI Taxonomy" id="89957"/>
    <lineage>
        <taxon>Eukaryota</taxon>
        <taxon>Sar</taxon>
        <taxon>Alveolata</taxon>
        <taxon>Dinophyceae</taxon>
        <taxon>Suessiales</taxon>
        <taxon>Suessiaceae</taxon>
        <taxon>Polarella</taxon>
    </lineage>
</organism>
<evidence type="ECO:0000313" key="4">
    <source>
        <dbReference type="Proteomes" id="UP000626109"/>
    </source>
</evidence>
<feature type="region of interest" description="Disordered" evidence="1">
    <location>
        <begin position="182"/>
        <end position="207"/>
    </location>
</feature>
<dbReference type="SUPFAM" id="SSF53474">
    <property type="entry name" value="alpha/beta-Hydrolases"/>
    <property type="match status" value="1"/>
</dbReference>
<dbReference type="Pfam" id="PF00856">
    <property type="entry name" value="SET"/>
    <property type="match status" value="1"/>
</dbReference>
<dbReference type="Gene3D" id="2.170.270.10">
    <property type="entry name" value="SET domain"/>
    <property type="match status" value="1"/>
</dbReference>
<sequence length="303" mass="33008">MAGGSGVYKHICRLNHSCAPNCAHSFDALTGLGELRAVRSVAEGDELTVTYIELRLPTLDRRRLLLERYGFHCSCTSCSSASTFCSDQRRSKLAAFDEALGTALEERLRPAASEPEATARPRASRSRYFFIRGALVFAFRFRLDLRPNSQAMLALSEDDGAQMTQAEELEFFGELYAPSDYEAPKPSSEVDDEEDGHHQTAGADADFPGTEWMVDERASPLLAGSLLTMPRAFIAYAADDLLAKDSLLFADRLKAENGPDAVHLLHLQGPLGHGFAKHSHRPEAYAAVAAAGAFASGALRRGR</sequence>
<feature type="domain" description="SET" evidence="2">
    <location>
        <begin position="13"/>
        <end position="51"/>
    </location>
</feature>
<reference evidence="3" key="1">
    <citation type="submission" date="2021-02" db="EMBL/GenBank/DDBJ databases">
        <authorList>
            <person name="Dougan E. K."/>
            <person name="Rhodes N."/>
            <person name="Thang M."/>
            <person name="Chan C."/>
        </authorList>
    </citation>
    <scope>NUCLEOTIDE SEQUENCE</scope>
</reference>
<gene>
    <name evidence="3" type="ORF">PGLA2088_LOCUS51407</name>
</gene>
<dbReference type="AlphaFoldDB" id="A0A813M4I8"/>
<dbReference type="InterPro" id="IPR046341">
    <property type="entry name" value="SET_dom_sf"/>
</dbReference>
<dbReference type="SUPFAM" id="SSF82199">
    <property type="entry name" value="SET domain"/>
    <property type="match status" value="1"/>
</dbReference>
<comment type="caution">
    <text evidence="3">The sequence shown here is derived from an EMBL/GenBank/DDBJ whole genome shotgun (WGS) entry which is preliminary data.</text>
</comment>
<dbReference type="InterPro" id="IPR050869">
    <property type="entry name" value="H3K4_H4K5_MeTrfase"/>
</dbReference>
<evidence type="ECO:0000259" key="2">
    <source>
        <dbReference type="Pfam" id="PF00856"/>
    </source>
</evidence>
<dbReference type="Gene3D" id="3.40.50.1820">
    <property type="entry name" value="alpha/beta hydrolase"/>
    <property type="match status" value="1"/>
</dbReference>
<evidence type="ECO:0000313" key="3">
    <source>
        <dbReference type="EMBL" id="CAE8743466.1"/>
    </source>
</evidence>
<protein>
    <recommendedName>
        <fullName evidence="2">SET domain-containing protein</fullName>
    </recommendedName>
</protein>
<dbReference type="InterPro" id="IPR001214">
    <property type="entry name" value="SET_dom"/>
</dbReference>
<dbReference type="InterPro" id="IPR029058">
    <property type="entry name" value="AB_hydrolase_fold"/>
</dbReference>
<dbReference type="EMBL" id="CAJNNW010037646">
    <property type="protein sequence ID" value="CAE8743466.1"/>
    <property type="molecule type" value="Genomic_DNA"/>
</dbReference>
<evidence type="ECO:0000256" key="1">
    <source>
        <dbReference type="SAM" id="MobiDB-lite"/>
    </source>
</evidence>
<name>A0A813M4I8_POLGL</name>
<accession>A0A813M4I8</accession>
<proteinExistence type="predicted"/>
<dbReference type="Proteomes" id="UP000626109">
    <property type="component" value="Unassembled WGS sequence"/>
</dbReference>
<dbReference type="CDD" id="cd20071">
    <property type="entry name" value="SET_SMYD"/>
    <property type="match status" value="1"/>
</dbReference>
<dbReference type="PANTHER" id="PTHR12197">
    <property type="entry name" value="HISTONE-LYSINE N-METHYLTRANSFERASE SMYD"/>
    <property type="match status" value="1"/>
</dbReference>